<organism evidence="1">
    <name type="scientific">uncultured Caudovirales phage</name>
    <dbReference type="NCBI Taxonomy" id="2100421"/>
    <lineage>
        <taxon>Viruses</taxon>
        <taxon>Duplodnaviria</taxon>
        <taxon>Heunggongvirae</taxon>
        <taxon>Uroviricota</taxon>
        <taxon>Caudoviricetes</taxon>
        <taxon>Peduoviridae</taxon>
        <taxon>Maltschvirus</taxon>
        <taxon>Maltschvirus maltsch</taxon>
    </lineage>
</organism>
<proteinExistence type="predicted"/>
<accession>A0A6J5LGJ4</accession>
<name>A0A6J5LGJ4_9CAUD</name>
<protein>
    <submittedName>
        <fullName evidence="1">Uncharacterized protein</fullName>
    </submittedName>
</protein>
<gene>
    <name evidence="1" type="ORF">UFOVP257_95</name>
</gene>
<reference evidence="1" key="1">
    <citation type="submission" date="2020-04" db="EMBL/GenBank/DDBJ databases">
        <authorList>
            <person name="Chiriac C."/>
            <person name="Salcher M."/>
            <person name="Ghai R."/>
            <person name="Kavagutti S V."/>
        </authorList>
    </citation>
    <scope>NUCLEOTIDE SEQUENCE</scope>
</reference>
<evidence type="ECO:0000313" key="1">
    <source>
        <dbReference type="EMBL" id="CAB4133245.1"/>
    </source>
</evidence>
<sequence length="87" mass="9828">MNDRIKQLERQATETVKCGLNGTSTAESFNRKKFAELIVAECINEIAYIGKANEVFGDRTDRGGLNHILWTTETAIEKIKQHFGVEE</sequence>
<dbReference type="EMBL" id="LR796274">
    <property type="protein sequence ID" value="CAB4133245.1"/>
    <property type="molecule type" value="Genomic_DNA"/>
</dbReference>